<comment type="similarity">
    <text evidence="1">Belongs to the bacterial solute-binding protein 1 family.</text>
</comment>
<evidence type="ECO:0000256" key="2">
    <source>
        <dbReference type="ARBA" id="ARBA00022448"/>
    </source>
</evidence>
<evidence type="ECO:0000256" key="4">
    <source>
        <dbReference type="SAM" id="SignalP"/>
    </source>
</evidence>
<dbReference type="RefSeq" id="WP_142670515.1">
    <property type="nucleotide sequence ID" value="NZ_QJJG01000004.1"/>
</dbReference>
<dbReference type="GO" id="GO:0015768">
    <property type="term" value="P:maltose transport"/>
    <property type="evidence" value="ECO:0007669"/>
    <property type="project" value="TreeGrafter"/>
</dbReference>
<dbReference type="GO" id="GO:0055052">
    <property type="term" value="C:ATP-binding cassette (ABC) transporter complex, substrate-binding subunit-containing"/>
    <property type="evidence" value="ECO:0007669"/>
    <property type="project" value="TreeGrafter"/>
</dbReference>
<feature type="signal peptide" evidence="4">
    <location>
        <begin position="1"/>
        <end position="28"/>
    </location>
</feature>
<dbReference type="Gene3D" id="3.40.190.10">
    <property type="entry name" value="Periplasmic binding protein-like II"/>
    <property type="match status" value="2"/>
</dbReference>
<proteinExistence type="inferred from homology"/>
<dbReference type="SUPFAM" id="SSF53850">
    <property type="entry name" value="Periplasmic binding protein-like II"/>
    <property type="match status" value="1"/>
</dbReference>
<reference evidence="5 6" key="1">
    <citation type="submission" date="2018-05" db="EMBL/GenBank/DDBJ databases">
        <title>Freshwater and sediment microbial communities from various areas in North America, analyzing microbe dynamics in response to fracking.</title>
        <authorList>
            <person name="Lamendella R."/>
        </authorList>
    </citation>
    <scope>NUCLEOTIDE SEQUENCE [LARGE SCALE GENOMIC DNA]</scope>
    <source>
        <strain evidence="5 6">67</strain>
    </source>
</reference>
<dbReference type="GO" id="GO:0030288">
    <property type="term" value="C:outer membrane-bounded periplasmic space"/>
    <property type="evidence" value="ECO:0007669"/>
    <property type="project" value="UniProtKB-ARBA"/>
</dbReference>
<comment type="caution">
    <text evidence="5">The sequence shown here is derived from an EMBL/GenBank/DDBJ whole genome shotgun (WGS) entry which is preliminary data.</text>
</comment>
<keyword evidence="2" id="KW-0813">Transport</keyword>
<dbReference type="PANTHER" id="PTHR30061:SF50">
    <property type="entry name" value="MALTOSE_MALTODEXTRIN-BINDING PERIPLASMIC PROTEIN"/>
    <property type="match status" value="1"/>
</dbReference>
<dbReference type="Proteomes" id="UP000247485">
    <property type="component" value="Unassembled WGS sequence"/>
</dbReference>
<accession>A0A318G233</accession>
<dbReference type="AlphaFoldDB" id="A0A318G233"/>
<sequence>MARNHFLRISGAAILTMLALPSLSTAYAANVKIVINQSPWLDGFKKTVEKYNHDTGNNVSIDAVPYGGLLDKIRSSVRAKEGVYDITMIDINWLGEFYGGGFLTPIKSIEADYRLPEQVLTFGDALYWDNARKVFNKQSGDLYTFPVTANPQLFYYRKDIYQKAGLTPPKTWGELTENTKKLHQPPRQNGFLIRGGPQDIVFDISPFLLSAGGGIFKDPREGDFNIILNSPETLRGLKYYIAIAKAGYSNPGALTQGELIQLFATGKAAQANIVAAARGPLSNPDSSIVTDKYGVTVIPHPAGAKGVYAAGHWVGGIPQNIPAANKQAALDFFKWYEEQASQVYLYESGGVPVRSDLVGVAKDPLNFLPALTEATAEAQIISPVKESAQINALLGLQLYKALSGEQSAEKALNTAAHQVYQLLSAAGYQTQLPPDLPDDAASKG</sequence>
<dbReference type="GO" id="GO:0042956">
    <property type="term" value="P:maltodextrin transmembrane transport"/>
    <property type="evidence" value="ECO:0007669"/>
    <property type="project" value="TreeGrafter"/>
</dbReference>
<name>A0A318G233_KLEOX</name>
<evidence type="ECO:0000313" key="5">
    <source>
        <dbReference type="EMBL" id="PXW47139.1"/>
    </source>
</evidence>
<feature type="chain" id="PRO_5016274024" evidence="4">
    <location>
        <begin position="29"/>
        <end position="444"/>
    </location>
</feature>
<dbReference type="Pfam" id="PF01547">
    <property type="entry name" value="SBP_bac_1"/>
    <property type="match status" value="1"/>
</dbReference>
<evidence type="ECO:0000256" key="1">
    <source>
        <dbReference type="ARBA" id="ARBA00008520"/>
    </source>
</evidence>
<keyword evidence="3 4" id="KW-0732">Signal</keyword>
<gene>
    <name evidence="5" type="ORF">DET57_104198</name>
</gene>
<organism evidence="5 6">
    <name type="scientific">Klebsiella oxytoca</name>
    <dbReference type="NCBI Taxonomy" id="571"/>
    <lineage>
        <taxon>Bacteria</taxon>
        <taxon>Pseudomonadati</taxon>
        <taxon>Pseudomonadota</taxon>
        <taxon>Gammaproteobacteria</taxon>
        <taxon>Enterobacterales</taxon>
        <taxon>Enterobacteriaceae</taxon>
        <taxon>Klebsiella/Raoultella group</taxon>
        <taxon>Klebsiella</taxon>
    </lineage>
</organism>
<evidence type="ECO:0000256" key="3">
    <source>
        <dbReference type="ARBA" id="ARBA00022729"/>
    </source>
</evidence>
<dbReference type="InterPro" id="IPR006059">
    <property type="entry name" value="SBP"/>
</dbReference>
<dbReference type="GO" id="GO:1901982">
    <property type="term" value="F:maltose binding"/>
    <property type="evidence" value="ECO:0007669"/>
    <property type="project" value="TreeGrafter"/>
</dbReference>
<protein>
    <submittedName>
        <fullName evidence="5">Carbohydrate ABC transporter substrate-binding protein (CUT1 family)</fullName>
    </submittedName>
</protein>
<dbReference type="EMBL" id="QJJG01000004">
    <property type="protein sequence ID" value="PXW47139.1"/>
    <property type="molecule type" value="Genomic_DNA"/>
</dbReference>
<evidence type="ECO:0000313" key="6">
    <source>
        <dbReference type="Proteomes" id="UP000247485"/>
    </source>
</evidence>
<dbReference type="PANTHER" id="PTHR30061">
    <property type="entry name" value="MALTOSE-BINDING PERIPLASMIC PROTEIN"/>
    <property type="match status" value="1"/>
</dbReference>